<feature type="transmembrane region" description="Helical" evidence="6">
    <location>
        <begin position="59"/>
        <end position="79"/>
    </location>
</feature>
<evidence type="ECO:0000313" key="8">
    <source>
        <dbReference type="EMBL" id="KXN68081.1"/>
    </source>
</evidence>
<dbReference type="AlphaFoldDB" id="A0A137NZJ6"/>
<name>A0A137NZJ6_CONC2</name>
<gene>
    <name evidence="8" type="ORF">CONCODRAFT_166846</name>
</gene>
<dbReference type="Proteomes" id="UP000070444">
    <property type="component" value="Unassembled WGS sequence"/>
</dbReference>
<evidence type="ECO:0000256" key="1">
    <source>
        <dbReference type="ARBA" id="ARBA00004127"/>
    </source>
</evidence>
<protein>
    <submittedName>
        <fullName evidence="8">MFS general substrate transporter</fullName>
    </submittedName>
</protein>
<keyword evidence="2" id="KW-0813">Transport</keyword>
<keyword evidence="5 6" id="KW-0472">Membrane</keyword>
<comment type="subcellular location">
    <subcellularLocation>
        <location evidence="1">Endomembrane system</location>
        <topology evidence="1">Multi-pass membrane protein</topology>
    </subcellularLocation>
</comment>
<evidence type="ECO:0000256" key="3">
    <source>
        <dbReference type="ARBA" id="ARBA00022692"/>
    </source>
</evidence>
<keyword evidence="9" id="KW-1185">Reference proteome</keyword>
<feature type="domain" description="Major facilitator superfamily (MFS) profile" evidence="7">
    <location>
        <begin position="65"/>
        <end position="547"/>
    </location>
</feature>
<dbReference type="PANTHER" id="PTHR23501:SF191">
    <property type="entry name" value="VACUOLAR BASIC AMINO ACID TRANSPORTER 4"/>
    <property type="match status" value="1"/>
</dbReference>
<dbReference type="InterPro" id="IPR011701">
    <property type="entry name" value="MFS"/>
</dbReference>
<sequence length="554" mass="60482">MSRLDSNSPSFIDLNNGASKEDFNHDLRNNSPSFKVVDDERIHNLNGTIEIKSPKLKGFWHKVLVTLGLVLGIFIGAMSETSISTITEVIGSDFNTYGSITWIAGSYLLTTVAFTPLFGKLSDIFGRKPVELFGIALFAIGSLGCALANSLPLLIFFRAIAGIGGGGIISMSFIMVSDVIPLEDRSTYLSIISTTFAIAQIIGPIIGGALADASWRIVFYIKLPFCGILALLVIFVLDLPESEGDILTKIKRVDFLGSIFLILAIVSLILATSWGGKDYAWNSTPIIVLFVLMPIFLAAFIYIELKVSPEPVLPSKVFVRNVVLALTASFMAGAIELVAVFYIPVYYQFVHDATPSESGYRLIPFLAIISLCCMSSGHLIKIFNTIRGVMWVGGAISIVGVCLVAFMGQYSTLTEQIIFILINGTGLGLIYQLVIFTCTLSVPPEDVAIVSGLFTFSLNIGGVISLAIAGTVYNNVLTSQIADRLPNFNPKDLMDSHIARELSLENREILKTCYYFAFRYTYICIIPFAILLFISVLGLTKLEIPRKSNDQIDI</sequence>
<proteinExistence type="predicted"/>
<reference evidence="8 9" key="1">
    <citation type="journal article" date="2015" name="Genome Biol. Evol.">
        <title>Phylogenomic analyses indicate that early fungi evolved digesting cell walls of algal ancestors of land plants.</title>
        <authorList>
            <person name="Chang Y."/>
            <person name="Wang S."/>
            <person name="Sekimoto S."/>
            <person name="Aerts A.L."/>
            <person name="Choi C."/>
            <person name="Clum A."/>
            <person name="LaButti K.M."/>
            <person name="Lindquist E.A."/>
            <person name="Yee Ngan C."/>
            <person name="Ohm R.A."/>
            <person name="Salamov A.A."/>
            <person name="Grigoriev I.V."/>
            <person name="Spatafora J.W."/>
            <person name="Berbee M.L."/>
        </authorList>
    </citation>
    <scope>NUCLEOTIDE SEQUENCE [LARGE SCALE GENOMIC DNA]</scope>
    <source>
        <strain evidence="8 9">NRRL 28638</strain>
    </source>
</reference>
<feature type="transmembrane region" description="Helical" evidence="6">
    <location>
        <begin position="417"/>
        <end position="440"/>
    </location>
</feature>
<keyword evidence="3 6" id="KW-0812">Transmembrane</keyword>
<dbReference type="EMBL" id="KQ964597">
    <property type="protein sequence ID" value="KXN68081.1"/>
    <property type="molecule type" value="Genomic_DNA"/>
</dbReference>
<feature type="transmembrane region" description="Helical" evidence="6">
    <location>
        <begin position="99"/>
        <end position="118"/>
    </location>
</feature>
<evidence type="ECO:0000256" key="4">
    <source>
        <dbReference type="ARBA" id="ARBA00022989"/>
    </source>
</evidence>
<dbReference type="SUPFAM" id="SSF103473">
    <property type="entry name" value="MFS general substrate transporter"/>
    <property type="match status" value="1"/>
</dbReference>
<dbReference type="Gene3D" id="1.20.1720.10">
    <property type="entry name" value="Multidrug resistance protein D"/>
    <property type="match status" value="1"/>
</dbReference>
<keyword evidence="4 6" id="KW-1133">Transmembrane helix</keyword>
<feature type="transmembrane region" description="Helical" evidence="6">
    <location>
        <begin position="317"/>
        <end position="343"/>
    </location>
</feature>
<evidence type="ECO:0000313" key="9">
    <source>
        <dbReference type="Proteomes" id="UP000070444"/>
    </source>
</evidence>
<feature type="transmembrane region" description="Helical" evidence="6">
    <location>
        <begin position="253"/>
        <end position="274"/>
    </location>
</feature>
<feature type="transmembrane region" description="Helical" evidence="6">
    <location>
        <begin position="390"/>
        <end position="411"/>
    </location>
</feature>
<feature type="transmembrane region" description="Helical" evidence="6">
    <location>
        <begin position="155"/>
        <end position="176"/>
    </location>
</feature>
<feature type="transmembrane region" description="Helical" evidence="6">
    <location>
        <begin position="286"/>
        <end position="305"/>
    </location>
</feature>
<dbReference type="InterPro" id="IPR020846">
    <property type="entry name" value="MFS_dom"/>
</dbReference>
<organism evidence="8 9">
    <name type="scientific">Conidiobolus coronatus (strain ATCC 28846 / CBS 209.66 / NRRL 28638)</name>
    <name type="common">Delacroixia coronata</name>
    <dbReference type="NCBI Taxonomy" id="796925"/>
    <lineage>
        <taxon>Eukaryota</taxon>
        <taxon>Fungi</taxon>
        <taxon>Fungi incertae sedis</taxon>
        <taxon>Zoopagomycota</taxon>
        <taxon>Entomophthoromycotina</taxon>
        <taxon>Entomophthoromycetes</taxon>
        <taxon>Entomophthorales</taxon>
        <taxon>Ancylistaceae</taxon>
        <taxon>Conidiobolus</taxon>
    </lineage>
</organism>
<evidence type="ECO:0000256" key="2">
    <source>
        <dbReference type="ARBA" id="ARBA00022448"/>
    </source>
</evidence>
<feature type="transmembrane region" description="Helical" evidence="6">
    <location>
        <begin position="363"/>
        <end position="383"/>
    </location>
</feature>
<feature type="transmembrane region" description="Helical" evidence="6">
    <location>
        <begin position="520"/>
        <end position="539"/>
    </location>
</feature>
<accession>A0A137NZJ6</accession>
<feature type="transmembrane region" description="Helical" evidence="6">
    <location>
        <begin position="130"/>
        <end position="149"/>
    </location>
</feature>
<dbReference type="STRING" id="796925.A0A137NZJ6"/>
<evidence type="ECO:0000256" key="5">
    <source>
        <dbReference type="ARBA" id="ARBA00023136"/>
    </source>
</evidence>
<dbReference type="Gene3D" id="1.20.1250.20">
    <property type="entry name" value="MFS general substrate transporter like domains"/>
    <property type="match status" value="1"/>
</dbReference>
<feature type="transmembrane region" description="Helical" evidence="6">
    <location>
        <begin position="188"/>
        <end position="211"/>
    </location>
</feature>
<dbReference type="GO" id="GO:0005886">
    <property type="term" value="C:plasma membrane"/>
    <property type="evidence" value="ECO:0007669"/>
    <property type="project" value="TreeGrafter"/>
</dbReference>
<dbReference type="PROSITE" id="PS50850">
    <property type="entry name" value="MFS"/>
    <property type="match status" value="1"/>
</dbReference>
<dbReference type="Pfam" id="PF07690">
    <property type="entry name" value="MFS_1"/>
    <property type="match status" value="1"/>
</dbReference>
<dbReference type="OrthoDB" id="2147446at2759"/>
<dbReference type="InterPro" id="IPR036259">
    <property type="entry name" value="MFS_trans_sf"/>
</dbReference>
<dbReference type="OMA" id="HDEGTWI"/>
<feature type="transmembrane region" description="Helical" evidence="6">
    <location>
        <begin position="447"/>
        <end position="469"/>
    </location>
</feature>
<dbReference type="GO" id="GO:0022857">
    <property type="term" value="F:transmembrane transporter activity"/>
    <property type="evidence" value="ECO:0007669"/>
    <property type="project" value="InterPro"/>
</dbReference>
<feature type="transmembrane region" description="Helical" evidence="6">
    <location>
        <begin position="217"/>
        <end position="237"/>
    </location>
</feature>
<dbReference type="GO" id="GO:0012505">
    <property type="term" value="C:endomembrane system"/>
    <property type="evidence" value="ECO:0007669"/>
    <property type="project" value="UniProtKB-SubCell"/>
</dbReference>
<evidence type="ECO:0000259" key="7">
    <source>
        <dbReference type="PROSITE" id="PS50850"/>
    </source>
</evidence>
<evidence type="ECO:0000256" key="6">
    <source>
        <dbReference type="SAM" id="Phobius"/>
    </source>
</evidence>
<dbReference type="PANTHER" id="PTHR23501">
    <property type="entry name" value="MAJOR FACILITATOR SUPERFAMILY"/>
    <property type="match status" value="1"/>
</dbReference>